<dbReference type="Proteomes" id="UP001525890">
    <property type="component" value="Unassembled WGS sequence"/>
</dbReference>
<comment type="similarity">
    <text evidence="2 8">Belongs to the PTPS family. QueD subfamily.</text>
</comment>
<dbReference type="InterPro" id="IPR007115">
    <property type="entry name" value="6-PTP_synth/QueD"/>
</dbReference>
<dbReference type="SUPFAM" id="SSF55620">
    <property type="entry name" value="Tetrahydrobiopterin biosynthesis enzymes-like"/>
    <property type="match status" value="1"/>
</dbReference>
<name>A0ABT2MRC2_9CYAN</name>
<dbReference type="PIRSF" id="PIRSF006113">
    <property type="entry name" value="PTP_synth"/>
    <property type="match status" value="1"/>
</dbReference>
<dbReference type="RefSeq" id="WP_368005740.1">
    <property type="nucleotide sequence ID" value="NZ_JAMXFF010000007.1"/>
</dbReference>
<proteinExistence type="inferred from homology"/>
<protein>
    <recommendedName>
        <fullName evidence="3 8">6-carboxy-5,6,7,8-tetrahydropterin synthase</fullName>
        <ecNumber evidence="8">4.-.-.-</ecNumber>
    </recommendedName>
</protein>
<evidence type="ECO:0000256" key="3">
    <source>
        <dbReference type="ARBA" id="ARBA00018141"/>
    </source>
</evidence>
<keyword evidence="4 8" id="KW-0479">Metal-binding</keyword>
<dbReference type="EC" id="4.-.-.-" evidence="8"/>
<keyword evidence="5 8" id="KW-0862">Zinc</keyword>
<dbReference type="PROSITE" id="PS00987">
    <property type="entry name" value="PTPS_1"/>
    <property type="match status" value="1"/>
</dbReference>
<dbReference type="EMBL" id="JAMXFF010000007">
    <property type="protein sequence ID" value="MCT7966096.1"/>
    <property type="molecule type" value="Genomic_DNA"/>
</dbReference>
<dbReference type="InterPro" id="IPR038418">
    <property type="entry name" value="6-PTP_synth/QueD_sf"/>
</dbReference>
<dbReference type="PANTHER" id="PTHR12589">
    <property type="entry name" value="PYRUVOYL TETRAHYDROBIOPTERIN SYNTHASE"/>
    <property type="match status" value="1"/>
</dbReference>
<sequence>MSMIYITRRVTFSASHRLHSDALSDEENRRVFGKCNNPNGHGHNYALKVTVRGEVNPETGIVLNFFDLQDAIDAAILDEVDHKHINLDVPAFKGINPTAENMVVVFWNMLEPKLPPGLLYEMQLYETDNDHVTYRGT</sequence>
<keyword evidence="10" id="KW-1185">Reference proteome</keyword>
<evidence type="ECO:0000256" key="1">
    <source>
        <dbReference type="ARBA" id="ARBA00005061"/>
    </source>
</evidence>
<evidence type="ECO:0000313" key="9">
    <source>
        <dbReference type="EMBL" id="MCT7966096.1"/>
    </source>
</evidence>
<dbReference type="Pfam" id="PF01242">
    <property type="entry name" value="PTPS"/>
    <property type="match status" value="1"/>
</dbReference>
<comment type="cofactor">
    <cofactor evidence="8">
        <name>Zn(2+)</name>
        <dbReference type="ChEBI" id="CHEBI:29105"/>
    </cofactor>
    <text evidence="8">Binds 1 zinc ion per subunit.</text>
</comment>
<comment type="pathway">
    <text evidence="1 8">Purine metabolism; 7-cyano-7-deazaguanine biosynthesis.</text>
</comment>
<keyword evidence="8" id="KW-0671">Queuosine biosynthesis</keyword>
<dbReference type="Gene3D" id="3.30.479.10">
    <property type="entry name" value="6-pyruvoyl tetrahydropterin synthase/QueD"/>
    <property type="match status" value="1"/>
</dbReference>
<dbReference type="InterPro" id="IPR022470">
    <property type="entry name" value="PTPS_Cys_AS"/>
</dbReference>
<gene>
    <name evidence="9" type="ORF">NG799_07090</name>
</gene>
<evidence type="ECO:0000256" key="7">
    <source>
        <dbReference type="ARBA" id="ARBA00048807"/>
    </source>
</evidence>
<dbReference type="PANTHER" id="PTHR12589:SF7">
    <property type="entry name" value="6-PYRUVOYL TETRAHYDROBIOPTERIN SYNTHASE"/>
    <property type="match status" value="1"/>
</dbReference>
<evidence type="ECO:0000256" key="5">
    <source>
        <dbReference type="ARBA" id="ARBA00022833"/>
    </source>
</evidence>
<evidence type="ECO:0000256" key="2">
    <source>
        <dbReference type="ARBA" id="ARBA00008900"/>
    </source>
</evidence>
<accession>A0ABT2MRC2</accession>
<comment type="caution">
    <text evidence="9">The sequence shown here is derived from an EMBL/GenBank/DDBJ whole genome shotgun (WGS) entry which is preliminary data.</text>
</comment>
<comment type="catalytic activity">
    <reaction evidence="7 8">
        <text>7,8-dihydroneopterin 3'-triphosphate + H2O = 6-carboxy-5,6,7,8-tetrahydropterin + triphosphate + acetaldehyde + 2 H(+)</text>
        <dbReference type="Rhea" id="RHEA:27966"/>
        <dbReference type="ChEBI" id="CHEBI:15343"/>
        <dbReference type="ChEBI" id="CHEBI:15377"/>
        <dbReference type="ChEBI" id="CHEBI:15378"/>
        <dbReference type="ChEBI" id="CHEBI:18036"/>
        <dbReference type="ChEBI" id="CHEBI:58462"/>
        <dbReference type="ChEBI" id="CHEBI:61032"/>
        <dbReference type="EC" id="4.1.2.50"/>
    </reaction>
</comment>
<evidence type="ECO:0000256" key="6">
    <source>
        <dbReference type="ARBA" id="ARBA00023239"/>
    </source>
</evidence>
<organism evidence="9 10">
    <name type="scientific">Laspinema palackyanum D2a</name>
    <dbReference type="NCBI Taxonomy" id="2953684"/>
    <lineage>
        <taxon>Bacteria</taxon>
        <taxon>Bacillati</taxon>
        <taxon>Cyanobacteriota</taxon>
        <taxon>Cyanophyceae</taxon>
        <taxon>Oscillatoriophycideae</taxon>
        <taxon>Oscillatoriales</taxon>
        <taxon>Laspinemataceae</taxon>
        <taxon>Laspinema</taxon>
        <taxon>Laspinema palackyanum</taxon>
    </lineage>
</organism>
<evidence type="ECO:0000256" key="4">
    <source>
        <dbReference type="ARBA" id="ARBA00022723"/>
    </source>
</evidence>
<reference evidence="9 10" key="1">
    <citation type="journal article" date="2022" name="Front. Microbiol.">
        <title>High genomic differentiation and limited gene flow indicate recent cryptic speciation within the genus Laspinema (cyanobacteria).</title>
        <authorList>
            <person name="Stanojkovic A."/>
            <person name="Skoupy S."/>
            <person name="Skaloud P."/>
            <person name="Dvorak P."/>
        </authorList>
    </citation>
    <scope>NUCLEOTIDE SEQUENCE [LARGE SCALE GENOMIC DNA]</scope>
    <source>
        <strain evidence="9 10">D2a</strain>
    </source>
</reference>
<evidence type="ECO:0000313" key="10">
    <source>
        <dbReference type="Proteomes" id="UP001525890"/>
    </source>
</evidence>
<keyword evidence="6 8" id="KW-0456">Lyase</keyword>
<evidence type="ECO:0000256" key="8">
    <source>
        <dbReference type="PIRNR" id="PIRNR006113"/>
    </source>
</evidence>